<feature type="non-terminal residue" evidence="2">
    <location>
        <position position="70"/>
    </location>
</feature>
<dbReference type="InterPro" id="IPR004919">
    <property type="entry name" value="GmrSD_N"/>
</dbReference>
<dbReference type="Pfam" id="PF03235">
    <property type="entry name" value="GmrSD_N"/>
    <property type="match status" value="1"/>
</dbReference>
<dbReference type="PANTHER" id="PTHR35149">
    <property type="entry name" value="SLL5132 PROTEIN"/>
    <property type="match status" value="1"/>
</dbReference>
<dbReference type="AlphaFoldDB" id="X1RCT1"/>
<gene>
    <name evidence="2" type="ORF">S06H3_66196</name>
</gene>
<reference evidence="2" key="1">
    <citation type="journal article" date="2014" name="Front. Microbiol.">
        <title>High frequency of phylogenetically diverse reductive dehalogenase-homologous genes in deep subseafloor sedimentary metagenomes.</title>
        <authorList>
            <person name="Kawai M."/>
            <person name="Futagami T."/>
            <person name="Toyoda A."/>
            <person name="Takaki Y."/>
            <person name="Nishi S."/>
            <person name="Hori S."/>
            <person name="Arai W."/>
            <person name="Tsubouchi T."/>
            <person name="Morono Y."/>
            <person name="Uchiyama I."/>
            <person name="Ito T."/>
            <person name="Fujiyama A."/>
            <person name="Inagaki F."/>
            <person name="Takami H."/>
        </authorList>
    </citation>
    <scope>NUCLEOTIDE SEQUENCE</scope>
    <source>
        <strain evidence="2">Expedition CK06-06</strain>
    </source>
</reference>
<sequence length="70" mass="8631">ENEAMIDIQPQYVTLDQLFYGRLFRIPQYQRTYSWHKKQCQDLFEDIRHAAEKERSHFMATIVGLRREKR</sequence>
<dbReference type="PANTHER" id="PTHR35149:SF2">
    <property type="entry name" value="DUF262 DOMAIN-CONTAINING PROTEIN"/>
    <property type="match status" value="1"/>
</dbReference>
<dbReference type="EMBL" id="BARV01044964">
    <property type="protein sequence ID" value="GAI64826.1"/>
    <property type="molecule type" value="Genomic_DNA"/>
</dbReference>
<feature type="non-terminal residue" evidence="2">
    <location>
        <position position="1"/>
    </location>
</feature>
<accession>X1RCT1</accession>
<evidence type="ECO:0000259" key="1">
    <source>
        <dbReference type="Pfam" id="PF03235"/>
    </source>
</evidence>
<feature type="domain" description="GmrSD restriction endonucleases N-terminal" evidence="1">
    <location>
        <begin position="19"/>
        <end position="64"/>
    </location>
</feature>
<organism evidence="2">
    <name type="scientific">marine sediment metagenome</name>
    <dbReference type="NCBI Taxonomy" id="412755"/>
    <lineage>
        <taxon>unclassified sequences</taxon>
        <taxon>metagenomes</taxon>
        <taxon>ecological metagenomes</taxon>
    </lineage>
</organism>
<comment type="caution">
    <text evidence="2">The sequence shown here is derived from an EMBL/GenBank/DDBJ whole genome shotgun (WGS) entry which is preliminary data.</text>
</comment>
<protein>
    <recommendedName>
        <fullName evidence="1">GmrSD restriction endonucleases N-terminal domain-containing protein</fullName>
    </recommendedName>
</protein>
<name>X1RCT1_9ZZZZ</name>
<proteinExistence type="predicted"/>
<evidence type="ECO:0000313" key="2">
    <source>
        <dbReference type="EMBL" id="GAI64826.1"/>
    </source>
</evidence>